<proteinExistence type="predicted"/>
<accession>A0A3D9ICP4</accession>
<dbReference type="InterPro" id="IPR001466">
    <property type="entry name" value="Beta-lactam-related"/>
</dbReference>
<reference evidence="2 3" key="1">
    <citation type="submission" date="2018-07" db="EMBL/GenBank/DDBJ databases">
        <title>Genomic Encyclopedia of Type Strains, Phase III (KMG-III): the genomes of soil and plant-associated and newly described type strains.</title>
        <authorList>
            <person name="Whitman W."/>
        </authorList>
    </citation>
    <scope>NUCLEOTIDE SEQUENCE [LARGE SCALE GENOMIC DNA]</scope>
    <source>
        <strain evidence="2 3">CECT 7287</strain>
    </source>
</reference>
<evidence type="ECO:0000313" key="2">
    <source>
        <dbReference type="EMBL" id="RED59451.1"/>
    </source>
</evidence>
<feature type="domain" description="Beta-lactamase-related" evidence="1">
    <location>
        <begin position="33"/>
        <end position="361"/>
    </location>
</feature>
<dbReference type="Gene3D" id="3.40.710.10">
    <property type="entry name" value="DD-peptidase/beta-lactamase superfamily"/>
    <property type="match status" value="1"/>
</dbReference>
<keyword evidence="3" id="KW-1185">Reference proteome</keyword>
<dbReference type="SUPFAM" id="SSF56601">
    <property type="entry name" value="beta-lactamase/transpeptidase-like"/>
    <property type="match status" value="1"/>
</dbReference>
<comment type="caution">
    <text evidence="2">The sequence shown here is derived from an EMBL/GenBank/DDBJ whole genome shotgun (WGS) entry which is preliminary data.</text>
</comment>
<organism evidence="2 3">
    <name type="scientific">Cohnella phaseoli</name>
    <dbReference type="NCBI Taxonomy" id="456490"/>
    <lineage>
        <taxon>Bacteria</taxon>
        <taxon>Bacillati</taxon>
        <taxon>Bacillota</taxon>
        <taxon>Bacilli</taxon>
        <taxon>Bacillales</taxon>
        <taxon>Paenibacillaceae</taxon>
        <taxon>Cohnella</taxon>
    </lineage>
</organism>
<dbReference type="InterPro" id="IPR012338">
    <property type="entry name" value="Beta-lactam/transpept-like"/>
</dbReference>
<dbReference type="AlphaFoldDB" id="A0A3D9ICP4"/>
<dbReference type="InterPro" id="IPR050789">
    <property type="entry name" value="Diverse_Enzym_Activities"/>
</dbReference>
<dbReference type="PANTHER" id="PTHR43283">
    <property type="entry name" value="BETA-LACTAMASE-RELATED"/>
    <property type="match status" value="1"/>
</dbReference>
<evidence type="ECO:0000313" key="3">
    <source>
        <dbReference type="Proteomes" id="UP000256977"/>
    </source>
</evidence>
<gene>
    <name evidence="2" type="ORF">DFP98_13145</name>
</gene>
<evidence type="ECO:0000259" key="1">
    <source>
        <dbReference type="Pfam" id="PF00144"/>
    </source>
</evidence>
<dbReference type="Pfam" id="PF00144">
    <property type="entry name" value="Beta-lactamase"/>
    <property type="match status" value="1"/>
</dbReference>
<dbReference type="Proteomes" id="UP000256977">
    <property type="component" value="Unassembled WGS sequence"/>
</dbReference>
<name>A0A3D9ICP4_9BACL</name>
<dbReference type="RefSeq" id="WP_181918019.1">
    <property type="nucleotide sequence ID" value="NZ_QRDZ01000031.1"/>
</dbReference>
<dbReference type="EMBL" id="QRDZ01000031">
    <property type="protein sequence ID" value="RED59451.1"/>
    <property type="molecule type" value="Genomic_DNA"/>
</dbReference>
<sequence>METTPQLWTKTEGAAHAAPEQVGFDSGQLGKLDAHYAELIAQGLLQGGGHLVGRNGKIASWSAMGRLNGVKGEGSLQPDSIRKLSSLTKAFTTIALVKLIEDGKLDLDQPVAALLEEFDNGTYRDVTLFHLLTHTSGIPPVPGYYNEPYPRRWYDPDSHKSWIVQALTGLPVCKPGEAYNYTSTGYALLGEIVSRVSGERFEEYVMNRIVHPLGLERTWFDVPAELHAEVCVVDQYDIDSLGQSADNWKVIPRAASGMHSTMYDLWKLGQMLLNGGTFEGRRILGRKSVELLTKRHLFRVPAYHWGGQIKDKGHALGFDLAIHSTSYESQGTYQLEGAGRIALFVDPVESMVVVLLVPSVHSWVPRSVLGTKQIIWSSLV</sequence>
<protein>
    <submittedName>
        <fullName evidence="2">CubicO group peptidase (Beta-lactamase class C family)</fullName>
    </submittedName>
</protein>